<organism evidence="2 3">
    <name type="scientific">Araneus ventricosus</name>
    <name type="common">Orbweaver spider</name>
    <name type="synonym">Epeira ventricosa</name>
    <dbReference type="NCBI Taxonomy" id="182803"/>
    <lineage>
        <taxon>Eukaryota</taxon>
        <taxon>Metazoa</taxon>
        <taxon>Ecdysozoa</taxon>
        <taxon>Arthropoda</taxon>
        <taxon>Chelicerata</taxon>
        <taxon>Arachnida</taxon>
        <taxon>Araneae</taxon>
        <taxon>Araneomorphae</taxon>
        <taxon>Entelegynae</taxon>
        <taxon>Araneoidea</taxon>
        <taxon>Araneidae</taxon>
        <taxon>Araneus</taxon>
    </lineage>
</organism>
<evidence type="ECO:0000313" key="2">
    <source>
        <dbReference type="EMBL" id="GBO23355.1"/>
    </source>
</evidence>
<dbReference type="EMBL" id="BGPR01046393">
    <property type="protein sequence ID" value="GBO23355.1"/>
    <property type="molecule type" value="Genomic_DNA"/>
</dbReference>
<comment type="caution">
    <text evidence="2">The sequence shown here is derived from an EMBL/GenBank/DDBJ whole genome shotgun (WGS) entry which is preliminary data.</text>
</comment>
<dbReference type="Proteomes" id="UP000499080">
    <property type="component" value="Unassembled WGS sequence"/>
</dbReference>
<accession>A0A4Y2VDJ4</accession>
<gene>
    <name evidence="2" type="ORF">AVEN_18556_1</name>
</gene>
<feature type="region of interest" description="Disordered" evidence="1">
    <location>
        <begin position="1"/>
        <end position="58"/>
    </location>
</feature>
<feature type="compositionally biased region" description="Basic and acidic residues" evidence="1">
    <location>
        <begin position="48"/>
        <end position="58"/>
    </location>
</feature>
<evidence type="ECO:0000313" key="3">
    <source>
        <dbReference type="Proteomes" id="UP000499080"/>
    </source>
</evidence>
<evidence type="ECO:0000256" key="1">
    <source>
        <dbReference type="SAM" id="MobiDB-lite"/>
    </source>
</evidence>
<feature type="compositionally biased region" description="Basic and acidic residues" evidence="1">
    <location>
        <begin position="9"/>
        <end position="20"/>
    </location>
</feature>
<reference evidence="2 3" key="1">
    <citation type="journal article" date="2019" name="Sci. Rep.">
        <title>Orb-weaving spider Araneus ventricosus genome elucidates the spidroin gene catalogue.</title>
        <authorList>
            <person name="Kono N."/>
            <person name="Nakamura H."/>
            <person name="Ohtoshi R."/>
            <person name="Moran D.A.P."/>
            <person name="Shinohara A."/>
            <person name="Yoshida Y."/>
            <person name="Fujiwara M."/>
            <person name="Mori M."/>
            <person name="Tomita M."/>
            <person name="Arakawa K."/>
        </authorList>
    </citation>
    <scope>NUCLEOTIDE SEQUENCE [LARGE SCALE GENOMIC DNA]</scope>
</reference>
<name>A0A4Y2VDJ4_ARAVE</name>
<protein>
    <submittedName>
        <fullName evidence="2">Uncharacterized protein</fullName>
    </submittedName>
</protein>
<sequence length="58" mass="6519">MITSRNKRVSLDNKENRSFETEENLSNKQKPRNKKSPAELPTGYDHVGNGDKKCGTGL</sequence>
<feature type="non-terminal residue" evidence="2">
    <location>
        <position position="58"/>
    </location>
</feature>
<dbReference type="AlphaFoldDB" id="A0A4Y2VDJ4"/>
<proteinExistence type="predicted"/>
<keyword evidence="3" id="KW-1185">Reference proteome</keyword>